<dbReference type="PATRIC" id="fig|1429439.4.peg.6358"/>
<dbReference type="Proteomes" id="UP000019140">
    <property type="component" value="Unassembled WGS sequence"/>
</dbReference>
<feature type="chain" id="PRO_5004844647" evidence="2">
    <location>
        <begin position="31"/>
        <end position="274"/>
    </location>
</feature>
<name>W4LTK4_9BACT</name>
<comment type="caution">
    <text evidence="3">The sequence shown here is derived from an EMBL/GenBank/DDBJ whole genome shotgun (WGS) entry which is preliminary data.</text>
</comment>
<keyword evidence="4" id="KW-1185">Reference proteome</keyword>
<sequence>MSFSSTTHFLYRWAFTLAALALLVACTASAQTLKDPSITHAPKDGVIRAYGAGGPHTAYRRVAEIFEKETGIPVEIIAGPESKWTKDAQRQADIIWGTSEQSMTAFLETYTEFASAKVEPLYIRPAVIAVQKGNPKGIEGFDDLLKPGMRIVVTEGAGIYNTSGNGVWEDIAGRLGSLDDVKRFRDNIIAYAKGSGASFKAFKEQQADAWITWMHWPINHPDDADYVEFKPERKIWRDTNMVISPKADPQAVEFVEFLKNDRAAAIFRSEGWTR</sequence>
<dbReference type="Pfam" id="PF13531">
    <property type="entry name" value="SBP_bac_11"/>
    <property type="match status" value="1"/>
</dbReference>
<gene>
    <name evidence="3" type="ORF">ETSY2_37675</name>
</gene>
<dbReference type="PANTHER" id="PTHR30006:SF2">
    <property type="entry name" value="ABC TRANSPORTER SUBSTRATE-BINDING PROTEIN"/>
    <property type="match status" value="1"/>
</dbReference>
<reference evidence="3 4" key="1">
    <citation type="journal article" date="2014" name="Nature">
        <title>An environmental bacterial taxon with a large and distinct metabolic repertoire.</title>
        <authorList>
            <person name="Wilson M.C."/>
            <person name="Mori T."/>
            <person name="Ruckert C."/>
            <person name="Uria A.R."/>
            <person name="Helf M.J."/>
            <person name="Takada K."/>
            <person name="Gernert C."/>
            <person name="Steffens U.A."/>
            <person name="Heycke N."/>
            <person name="Schmitt S."/>
            <person name="Rinke C."/>
            <person name="Helfrich E.J."/>
            <person name="Brachmann A.O."/>
            <person name="Gurgui C."/>
            <person name="Wakimoto T."/>
            <person name="Kracht M."/>
            <person name="Crusemann M."/>
            <person name="Hentschel U."/>
            <person name="Abe I."/>
            <person name="Matsunaga S."/>
            <person name="Kalinowski J."/>
            <person name="Takeyama H."/>
            <person name="Piel J."/>
        </authorList>
    </citation>
    <scope>NUCLEOTIDE SEQUENCE [LARGE SCALE GENOMIC DNA]</scope>
    <source>
        <strain evidence="4">TSY2</strain>
    </source>
</reference>
<organism evidence="3 4">
    <name type="scientific">Candidatus Entotheonella gemina</name>
    <dbReference type="NCBI Taxonomy" id="1429439"/>
    <lineage>
        <taxon>Bacteria</taxon>
        <taxon>Pseudomonadati</taxon>
        <taxon>Nitrospinota/Tectimicrobiota group</taxon>
        <taxon>Candidatus Tectimicrobiota</taxon>
        <taxon>Candidatus Entotheonellia</taxon>
        <taxon>Candidatus Entotheonellales</taxon>
        <taxon>Candidatus Entotheonellaceae</taxon>
        <taxon>Candidatus Entotheonella</taxon>
    </lineage>
</organism>
<dbReference type="Gene3D" id="3.40.190.10">
    <property type="entry name" value="Periplasmic binding protein-like II"/>
    <property type="match status" value="2"/>
</dbReference>
<dbReference type="AlphaFoldDB" id="W4LTK4"/>
<keyword evidence="1 2" id="KW-0732">Signal</keyword>
<dbReference type="EMBL" id="AZHX01001647">
    <property type="protein sequence ID" value="ETX01205.1"/>
    <property type="molecule type" value="Genomic_DNA"/>
</dbReference>
<evidence type="ECO:0000313" key="4">
    <source>
        <dbReference type="Proteomes" id="UP000019140"/>
    </source>
</evidence>
<evidence type="ECO:0000313" key="3">
    <source>
        <dbReference type="EMBL" id="ETX01205.1"/>
    </source>
</evidence>
<dbReference type="PANTHER" id="PTHR30006">
    <property type="entry name" value="THIAMINE-BINDING PERIPLASMIC PROTEIN-RELATED"/>
    <property type="match status" value="1"/>
</dbReference>
<dbReference type="CDD" id="cd13519">
    <property type="entry name" value="PBP2_PEB3_AcfC"/>
    <property type="match status" value="1"/>
</dbReference>
<evidence type="ECO:0000256" key="1">
    <source>
        <dbReference type="ARBA" id="ARBA00022729"/>
    </source>
</evidence>
<feature type="signal peptide" evidence="2">
    <location>
        <begin position="1"/>
        <end position="30"/>
    </location>
</feature>
<dbReference type="SUPFAM" id="SSF53850">
    <property type="entry name" value="Periplasmic binding protein-like II"/>
    <property type="match status" value="1"/>
</dbReference>
<evidence type="ECO:0000256" key="2">
    <source>
        <dbReference type="SAM" id="SignalP"/>
    </source>
</evidence>
<dbReference type="HOGENOM" id="CLU_084206_0_0_7"/>
<proteinExistence type="predicted"/>
<protein>
    <submittedName>
        <fullName evidence="3">Accessory colonization factor</fullName>
    </submittedName>
</protein>
<accession>W4LTK4</accession>